<reference evidence="1 2" key="1">
    <citation type="journal article" date="2016" name="Nat. Commun.">
        <title>Thousands of microbial genomes shed light on interconnected biogeochemical processes in an aquifer system.</title>
        <authorList>
            <person name="Anantharaman K."/>
            <person name="Brown C.T."/>
            <person name="Hug L.A."/>
            <person name="Sharon I."/>
            <person name="Castelle C.J."/>
            <person name="Probst A.J."/>
            <person name="Thomas B.C."/>
            <person name="Singh A."/>
            <person name="Wilkins M.J."/>
            <person name="Karaoz U."/>
            <person name="Brodie E.L."/>
            <person name="Williams K.H."/>
            <person name="Hubbard S.S."/>
            <person name="Banfield J.F."/>
        </authorList>
    </citation>
    <scope>NUCLEOTIDE SEQUENCE [LARGE SCALE GENOMIC DNA]</scope>
</reference>
<evidence type="ECO:0000313" key="2">
    <source>
        <dbReference type="Proteomes" id="UP000176221"/>
    </source>
</evidence>
<proteinExistence type="predicted"/>
<accession>A0A1G2NG17</accession>
<name>A0A1G2NG17_9BACT</name>
<dbReference type="Proteomes" id="UP000176221">
    <property type="component" value="Unassembled WGS sequence"/>
</dbReference>
<comment type="caution">
    <text evidence="1">The sequence shown here is derived from an EMBL/GenBank/DDBJ whole genome shotgun (WGS) entry which is preliminary data.</text>
</comment>
<dbReference type="EMBL" id="MHRX01000001">
    <property type="protein sequence ID" value="OHA35028.1"/>
    <property type="molecule type" value="Genomic_DNA"/>
</dbReference>
<sequence>MNKKQLDALLETLSAAHRKKRTKDYRNNPSAIRFLAEQYENNKLQRATNVFDEDELEIVAKFLRVSFDELVYMDMFHATLLVDHCEANAPPKVYRALRDIRSQRIDKLRHPADLY</sequence>
<organism evidence="1 2">
    <name type="scientific">Candidatus Taylorbacteria bacterium RIFCSPLOWO2_01_FULL_45_15b</name>
    <dbReference type="NCBI Taxonomy" id="1802319"/>
    <lineage>
        <taxon>Bacteria</taxon>
        <taxon>Candidatus Tayloriibacteriota</taxon>
    </lineage>
</organism>
<dbReference type="AlphaFoldDB" id="A0A1G2NG17"/>
<evidence type="ECO:0000313" key="1">
    <source>
        <dbReference type="EMBL" id="OHA35028.1"/>
    </source>
</evidence>
<protein>
    <submittedName>
        <fullName evidence="1">Uncharacterized protein</fullName>
    </submittedName>
</protein>
<gene>
    <name evidence="1" type="ORF">A2928_03975</name>
</gene>